<feature type="region of interest" description="Disordered" evidence="1">
    <location>
        <begin position="82"/>
        <end position="141"/>
    </location>
</feature>
<dbReference type="Gene3D" id="1.25.40.10">
    <property type="entry name" value="Tetratricopeptide repeat domain"/>
    <property type="match status" value="1"/>
</dbReference>
<name>A0A3A5HBJ1_9ACTN</name>
<dbReference type="OrthoDB" id="5121366at2"/>
<dbReference type="InterPro" id="IPR011990">
    <property type="entry name" value="TPR-like_helical_dom_sf"/>
</dbReference>
<gene>
    <name evidence="2" type="ORF">D4739_03610</name>
</gene>
<dbReference type="EMBL" id="QYRP01000002">
    <property type="protein sequence ID" value="RJS45394.1"/>
    <property type="molecule type" value="Genomic_DNA"/>
</dbReference>
<keyword evidence="3" id="KW-1185">Reference proteome</keyword>
<dbReference type="Pfam" id="PF13371">
    <property type="entry name" value="TPR_9"/>
    <property type="match status" value="1"/>
</dbReference>
<reference evidence="3" key="1">
    <citation type="submission" date="2018-09" db="EMBL/GenBank/DDBJ databases">
        <authorList>
            <person name="Zhu H."/>
        </authorList>
    </citation>
    <scope>NUCLEOTIDE SEQUENCE [LARGE SCALE GENOMIC DNA]</scope>
    <source>
        <strain evidence="3">K1W22B-1</strain>
    </source>
</reference>
<dbReference type="AlphaFoldDB" id="A0A3A5HBJ1"/>
<organism evidence="2 3">
    <name type="scientific">Nocardioides cavernaquae</name>
    <dbReference type="NCBI Taxonomy" id="2321396"/>
    <lineage>
        <taxon>Bacteria</taxon>
        <taxon>Bacillati</taxon>
        <taxon>Actinomycetota</taxon>
        <taxon>Actinomycetes</taxon>
        <taxon>Propionibacteriales</taxon>
        <taxon>Nocardioidaceae</taxon>
        <taxon>Nocardioides</taxon>
    </lineage>
</organism>
<evidence type="ECO:0000256" key="1">
    <source>
        <dbReference type="SAM" id="MobiDB-lite"/>
    </source>
</evidence>
<feature type="compositionally biased region" description="Basic and acidic residues" evidence="1">
    <location>
        <begin position="118"/>
        <end position="141"/>
    </location>
</feature>
<evidence type="ECO:0000313" key="2">
    <source>
        <dbReference type="EMBL" id="RJS45394.1"/>
    </source>
</evidence>
<sequence>MEGSGDRGRLPRAGGGGQCATDRRSSRDGRDRGVGDRSTRHRSGRLRGGDPVGVVGCRCGDPGGQGLALLACRDDVRRVGGAGDRHTVSQPLEGGGDRGGIPRAGGGGQRGAHHGRTRDHGDGGVGDGNRRRVDDSTEDQRPVECDVARAGGVDRLRVCSVRRERLVAVVPARLAHASARSDVASAAAAEKYAERSLARTPETYQARLALAVAKVTEGDLPQAVDILDRLIEDYPLRPDAWVQRGIARFGQRDAAGARADLEHAIELAPDDRTAKRVLKRINERLAGQ</sequence>
<accession>A0A3A5HBJ1</accession>
<comment type="caution">
    <text evidence="2">The sequence shown here is derived from an EMBL/GenBank/DDBJ whole genome shotgun (WGS) entry which is preliminary data.</text>
</comment>
<feature type="compositionally biased region" description="Basic and acidic residues" evidence="1">
    <location>
        <begin position="21"/>
        <end position="38"/>
    </location>
</feature>
<feature type="region of interest" description="Disordered" evidence="1">
    <location>
        <begin position="1"/>
        <end position="58"/>
    </location>
</feature>
<dbReference type="SUPFAM" id="SSF48452">
    <property type="entry name" value="TPR-like"/>
    <property type="match status" value="1"/>
</dbReference>
<dbReference type="Proteomes" id="UP000276542">
    <property type="component" value="Unassembled WGS sequence"/>
</dbReference>
<proteinExistence type="predicted"/>
<feature type="compositionally biased region" description="Gly residues" evidence="1">
    <location>
        <begin position="93"/>
        <end position="110"/>
    </location>
</feature>
<evidence type="ECO:0000313" key="3">
    <source>
        <dbReference type="Proteomes" id="UP000276542"/>
    </source>
</evidence>
<protein>
    <submittedName>
        <fullName evidence="2">Uncharacterized protein</fullName>
    </submittedName>
</protein>